<dbReference type="AlphaFoldDB" id="A0A067SU03"/>
<dbReference type="PANTHER" id="PTHR40465:SF1">
    <property type="entry name" value="DUF6534 DOMAIN-CONTAINING PROTEIN"/>
    <property type="match status" value="1"/>
</dbReference>
<sequence length="341" mass="37762">MDASQDATKINLKIVDIDGAGSLVSLIPIPPSRRFNLSQCLALSGLIKRWRIWSPLGPSLFVRPKFDSVELLKDPTYIDIYHLAFNKDPFRLKAVVYGTYMLETVQTIMGARSIFDSYGVGFLNPESPENVGDLWFSFPILGGIVTCIVELFYAHRILKLGNSFGYSRLAVIIISMLAFTQMGGAFALGVGMRKVMSFTRVFELRTRIPFIIWNGSSALCDILIAIYMTLILTRTKSSFNKTRTIIRKIIRLTIETGTLTASIAILNIVFVVLPGRQPYYQVTSALLSKLYANTLLVLLNSRVELTSGVEKRGESSLSVLNFIPGGESDLIATQEAPNSNG</sequence>
<dbReference type="HOGENOM" id="CLU_813932_0_0_1"/>
<feature type="transmembrane region" description="Helical" evidence="1">
    <location>
        <begin position="252"/>
        <end position="273"/>
    </location>
</feature>
<dbReference type="PANTHER" id="PTHR40465">
    <property type="entry name" value="CHROMOSOME 1, WHOLE GENOME SHOTGUN SEQUENCE"/>
    <property type="match status" value="1"/>
</dbReference>
<feature type="transmembrane region" description="Helical" evidence="1">
    <location>
        <begin position="210"/>
        <end position="232"/>
    </location>
</feature>
<accession>A0A067SU03</accession>
<reference evidence="4" key="1">
    <citation type="journal article" date="2014" name="Proc. Natl. Acad. Sci. U.S.A.">
        <title>Extensive sampling of basidiomycete genomes demonstrates inadequacy of the white-rot/brown-rot paradigm for wood decay fungi.</title>
        <authorList>
            <person name="Riley R."/>
            <person name="Salamov A.A."/>
            <person name="Brown D.W."/>
            <person name="Nagy L.G."/>
            <person name="Floudas D."/>
            <person name="Held B.W."/>
            <person name="Levasseur A."/>
            <person name="Lombard V."/>
            <person name="Morin E."/>
            <person name="Otillar R."/>
            <person name="Lindquist E.A."/>
            <person name="Sun H."/>
            <person name="LaButti K.M."/>
            <person name="Schmutz J."/>
            <person name="Jabbour D."/>
            <person name="Luo H."/>
            <person name="Baker S.E."/>
            <person name="Pisabarro A.G."/>
            <person name="Walton J.D."/>
            <person name="Blanchette R.A."/>
            <person name="Henrissat B."/>
            <person name="Martin F."/>
            <person name="Cullen D."/>
            <person name="Hibbett D.S."/>
            <person name="Grigoriev I.V."/>
        </authorList>
    </citation>
    <scope>NUCLEOTIDE SEQUENCE [LARGE SCALE GENOMIC DNA]</scope>
    <source>
        <strain evidence="4">CBS 339.88</strain>
    </source>
</reference>
<name>A0A067SU03_GALM3</name>
<evidence type="ECO:0000313" key="3">
    <source>
        <dbReference type="EMBL" id="KDR74371.1"/>
    </source>
</evidence>
<dbReference type="STRING" id="685588.A0A067SU03"/>
<organism evidence="3 4">
    <name type="scientific">Galerina marginata (strain CBS 339.88)</name>
    <dbReference type="NCBI Taxonomy" id="685588"/>
    <lineage>
        <taxon>Eukaryota</taxon>
        <taxon>Fungi</taxon>
        <taxon>Dikarya</taxon>
        <taxon>Basidiomycota</taxon>
        <taxon>Agaricomycotina</taxon>
        <taxon>Agaricomycetes</taxon>
        <taxon>Agaricomycetidae</taxon>
        <taxon>Agaricales</taxon>
        <taxon>Agaricineae</taxon>
        <taxon>Strophariaceae</taxon>
        <taxon>Galerina</taxon>
    </lineage>
</organism>
<feature type="transmembrane region" description="Helical" evidence="1">
    <location>
        <begin position="166"/>
        <end position="190"/>
    </location>
</feature>
<protein>
    <recommendedName>
        <fullName evidence="2">DUF6534 domain-containing protein</fullName>
    </recommendedName>
</protein>
<gene>
    <name evidence="3" type="ORF">GALMADRAFT_157591</name>
</gene>
<proteinExistence type="predicted"/>
<evidence type="ECO:0000256" key="1">
    <source>
        <dbReference type="SAM" id="Phobius"/>
    </source>
</evidence>
<feature type="domain" description="DUF6534" evidence="2">
    <location>
        <begin position="217"/>
        <end position="303"/>
    </location>
</feature>
<keyword evidence="4" id="KW-1185">Reference proteome</keyword>
<keyword evidence="1" id="KW-0472">Membrane</keyword>
<dbReference type="OrthoDB" id="2953893at2759"/>
<dbReference type="InterPro" id="IPR045339">
    <property type="entry name" value="DUF6534"/>
</dbReference>
<keyword evidence="1" id="KW-1133">Transmembrane helix</keyword>
<dbReference type="EMBL" id="KL142383">
    <property type="protein sequence ID" value="KDR74371.1"/>
    <property type="molecule type" value="Genomic_DNA"/>
</dbReference>
<evidence type="ECO:0000259" key="2">
    <source>
        <dbReference type="Pfam" id="PF20152"/>
    </source>
</evidence>
<feature type="transmembrane region" description="Helical" evidence="1">
    <location>
        <begin position="135"/>
        <end position="154"/>
    </location>
</feature>
<dbReference type="Pfam" id="PF20152">
    <property type="entry name" value="DUF6534"/>
    <property type="match status" value="1"/>
</dbReference>
<keyword evidence="1" id="KW-0812">Transmembrane</keyword>
<dbReference type="Proteomes" id="UP000027222">
    <property type="component" value="Unassembled WGS sequence"/>
</dbReference>
<evidence type="ECO:0000313" key="4">
    <source>
        <dbReference type="Proteomes" id="UP000027222"/>
    </source>
</evidence>